<reference evidence="2" key="1">
    <citation type="journal article" date="2019" name="Int. J. Syst. Evol. Microbiol.">
        <title>The Global Catalogue of Microorganisms (GCM) 10K type strain sequencing project: providing services to taxonomists for standard genome sequencing and annotation.</title>
        <authorList>
            <consortium name="The Broad Institute Genomics Platform"/>
            <consortium name="The Broad Institute Genome Sequencing Center for Infectious Disease"/>
            <person name="Wu L."/>
            <person name="Ma J."/>
        </authorList>
    </citation>
    <scope>NUCLEOTIDE SEQUENCE [LARGE SCALE GENOMIC DNA]</scope>
    <source>
        <strain evidence="2">CCM 8749</strain>
    </source>
</reference>
<dbReference type="InterPro" id="IPR036412">
    <property type="entry name" value="HAD-like_sf"/>
</dbReference>
<accession>A0ABW1ITJ0</accession>
<protein>
    <submittedName>
        <fullName evidence="1">Cof-type HAD-IIB family hydrolase</fullName>
        <ecNumber evidence="1">3.1.3.-</ecNumber>
    </submittedName>
</protein>
<dbReference type="EMBL" id="JBHSQV010000179">
    <property type="protein sequence ID" value="MFC5988331.1"/>
    <property type="molecule type" value="Genomic_DNA"/>
</dbReference>
<dbReference type="Gene3D" id="3.30.1240.10">
    <property type="match status" value="1"/>
</dbReference>
<dbReference type="RefSeq" id="WP_379895791.1">
    <property type="nucleotide sequence ID" value="NZ_CBCSCT010000015.1"/>
</dbReference>
<dbReference type="Gene3D" id="3.40.50.1000">
    <property type="entry name" value="HAD superfamily/HAD-like"/>
    <property type="match status" value="1"/>
</dbReference>
<dbReference type="EC" id="3.1.3.-" evidence="1"/>
<dbReference type="InterPro" id="IPR006379">
    <property type="entry name" value="HAD-SF_hydro_IIB"/>
</dbReference>
<dbReference type="SFLD" id="SFLDG01140">
    <property type="entry name" value="C2.B:_Phosphomannomutase_and_P"/>
    <property type="match status" value="1"/>
</dbReference>
<name>A0ABW1ITJ0_9BACL</name>
<dbReference type="InterPro" id="IPR000150">
    <property type="entry name" value="Cof"/>
</dbReference>
<dbReference type="PANTHER" id="PTHR10000">
    <property type="entry name" value="PHOSPHOSERINE PHOSPHATASE"/>
    <property type="match status" value="1"/>
</dbReference>
<keyword evidence="2" id="KW-1185">Reference proteome</keyword>
<dbReference type="Proteomes" id="UP001596250">
    <property type="component" value="Unassembled WGS sequence"/>
</dbReference>
<proteinExistence type="predicted"/>
<dbReference type="NCBIfam" id="TIGR00099">
    <property type="entry name" value="Cof-subfamily"/>
    <property type="match status" value="1"/>
</dbReference>
<dbReference type="NCBIfam" id="TIGR01484">
    <property type="entry name" value="HAD-SF-IIB"/>
    <property type="match status" value="1"/>
</dbReference>
<dbReference type="CDD" id="cd07516">
    <property type="entry name" value="HAD_Pase"/>
    <property type="match status" value="1"/>
</dbReference>
<gene>
    <name evidence="1" type="ORF">ACFPXP_18160</name>
</gene>
<sequence>MTYKLIALDVDGTLITDDHRLTEPTRLMLQKLHREGRTIVLCTGRGPMSALPILEQLGFGSVLITHNGALTLSSEGPTTIHQFSFRYEDIRPIIDYCRQKGIHFDINTAFEMYVEQMPENAEEMYGKYFAMPQMAEHLDDMINEEWVKFTAFGPPEEMDRMEADLRRLYPELARLRMIRSGVSFIDMMHKEATKGKALAQYCKSADVKPEEVVAFGNYYNDVEMLQFAGLSYAVDNAPEEVKLAADRVTLSNNDDGVFAALKALFQ</sequence>
<dbReference type="SFLD" id="SFLDS00003">
    <property type="entry name" value="Haloacid_Dehalogenase"/>
    <property type="match status" value="1"/>
</dbReference>
<dbReference type="InterPro" id="IPR023214">
    <property type="entry name" value="HAD_sf"/>
</dbReference>
<comment type="caution">
    <text evidence="1">The sequence shown here is derived from an EMBL/GenBank/DDBJ whole genome shotgun (WGS) entry which is preliminary data.</text>
</comment>
<evidence type="ECO:0000313" key="1">
    <source>
        <dbReference type="EMBL" id="MFC5988331.1"/>
    </source>
</evidence>
<evidence type="ECO:0000313" key="2">
    <source>
        <dbReference type="Proteomes" id="UP001596250"/>
    </source>
</evidence>
<keyword evidence="1" id="KW-0378">Hydrolase</keyword>
<organism evidence="1 2">
    <name type="scientific">Marinicrinis lubricantis</name>
    <dbReference type="NCBI Taxonomy" id="2086470"/>
    <lineage>
        <taxon>Bacteria</taxon>
        <taxon>Bacillati</taxon>
        <taxon>Bacillota</taxon>
        <taxon>Bacilli</taxon>
        <taxon>Bacillales</taxon>
        <taxon>Paenibacillaceae</taxon>
    </lineage>
</organism>
<dbReference type="SUPFAM" id="SSF56784">
    <property type="entry name" value="HAD-like"/>
    <property type="match status" value="1"/>
</dbReference>
<dbReference type="Pfam" id="PF08282">
    <property type="entry name" value="Hydrolase_3"/>
    <property type="match status" value="1"/>
</dbReference>
<dbReference type="PANTHER" id="PTHR10000:SF8">
    <property type="entry name" value="HAD SUPERFAMILY HYDROLASE-LIKE, TYPE 3"/>
    <property type="match status" value="1"/>
</dbReference>
<dbReference type="GO" id="GO:0016787">
    <property type="term" value="F:hydrolase activity"/>
    <property type="evidence" value="ECO:0007669"/>
    <property type="project" value="UniProtKB-KW"/>
</dbReference>